<protein>
    <recommendedName>
        <fullName evidence="4">SH3b domain-containing protein</fullName>
    </recommendedName>
</protein>
<accession>A0A2P2EB42</accession>
<sequence length="178" mass="19726">MGKVKAILASVCFASVSLWTGYALAGGFPPFNRQAGETPSGQPVPRFVSLKFSNINGRAGPDKAYPVRWVYKRKGLPVRVVAETEEWRRIQDPDGAVSWVHKRMLDGKRTGIVRPARDMRVGLRANPSSEARIIAYASDGVIVDITDERPGWRQVKAGRFKGWIPASELWGADNSRHP</sequence>
<evidence type="ECO:0000313" key="2">
    <source>
        <dbReference type="EMBL" id="GBF58280.1"/>
    </source>
</evidence>
<dbReference type="EMBL" id="BFBR01000005">
    <property type="protein sequence ID" value="GBF58280.1"/>
    <property type="molecule type" value="Genomic_DNA"/>
</dbReference>
<feature type="signal peptide" evidence="1">
    <location>
        <begin position="1"/>
        <end position="25"/>
    </location>
</feature>
<feature type="chain" id="PRO_5015109480" description="SH3b domain-containing protein" evidence="1">
    <location>
        <begin position="26"/>
        <end position="178"/>
    </location>
</feature>
<comment type="caution">
    <text evidence="2">The sequence shown here is derived from an EMBL/GenBank/DDBJ whole genome shotgun (WGS) entry which is preliminary data.</text>
</comment>
<evidence type="ECO:0000313" key="3">
    <source>
        <dbReference type="Proteomes" id="UP000245086"/>
    </source>
</evidence>
<organism evidence="2 3">
    <name type="scientific">Candidatus Phycosocius bacilliformis</name>
    <dbReference type="NCBI Taxonomy" id="1445552"/>
    <lineage>
        <taxon>Bacteria</taxon>
        <taxon>Pseudomonadati</taxon>
        <taxon>Pseudomonadota</taxon>
        <taxon>Alphaproteobacteria</taxon>
        <taxon>Caulobacterales</taxon>
        <taxon>Caulobacterales incertae sedis</taxon>
        <taxon>Candidatus Phycosocius</taxon>
    </lineage>
</organism>
<dbReference type="AlphaFoldDB" id="A0A2P2EB42"/>
<dbReference type="Gene3D" id="2.30.30.40">
    <property type="entry name" value="SH3 Domains"/>
    <property type="match status" value="2"/>
</dbReference>
<dbReference type="Proteomes" id="UP000245086">
    <property type="component" value="Unassembled WGS sequence"/>
</dbReference>
<evidence type="ECO:0000256" key="1">
    <source>
        <dbReference type="SAM" id="SignalP"/>
    </source>
</evidence>
<proteinExistence type="predicted"/>
<name>A0A2P2EB42_9PROT</name>
<keyword evidence="3" id="KW-1185">Reference proteome</keyword>
<gene>
    <name evidence="2" type="ORF">PbB2_01953</name>
</gene>
<reference evidence="2 3" key="1">
    <citation type="journal article" date="2018" name="Genome Announc.">
        <title>Draft Genome Sequence of "Candidatus Phycosocius bacilliformis," an Alphaproteobacterial Ectosymbiont of the Hydrocarbon-Producing Green Alga Botryococcus braunii.</title>
        <authorList>
            <person name="Tanabe Y."/>
            <person name="Yamaguchi H."/>
            <person name="Watanabe M.M."/>
        </authorList>
    </citation>
    <scope>NUCLEOTIDE SEQUENCE [LARGE SCALE GENOMIC DNA]</scope>
    <source>
        <strain evidence="2 3">BOTRYCO-2</strain>
    </source>
</reference>
<evidence type="ECO:0008006" key="4">
    <source>
        <dbReference type="Google" id="ProtNLM"/>
    </source>
</evidence>
<dbReference type="Pfam" id="PF06347">
    <property type="entry name" value="SH3_4"/>
    <property type="match status" value="2"/>
</dbReference>
<dbReference type="RefSeq" id="WP_108985130.1">
    <property type="nucleotide sequence ID" value="NZ_BFBR01000005.1"/>
</dbReference>
<keyword evidence="1" id="KW-0732">Signal</keyword>
<dbReference type="OrthoDB" id="9810773at2"/>
<dbReference type="InterPro" id="IPR010466">
    <property type="entry name" value="DUF1058"/>
</dbReference>